<proteinExistence type="predicted"/>
<dbReference type="SUPFAM" id="SSF88713">
    <property type="entry name" value="Glycoside hydrolase/deacetylase"/>
    <property type="match status" value="1"/>
</dbReference>
<dbReference type="Pfam" id="PF01522">
    <property type="entry name" value="Polysacc_deac_1"/>
    <property type="match status" value="1"/>
</dbReference>
<evidence type="ECO:0000259" key="3">
    <source>
        <dbReference type="Pfam" id="PF01522"/>
    </source>
</evidence>
<dbReference type="GO" id="GO:0005975">
    <property type="term" value="P:carbohydrate metabolic process"/>
    <property type="evidence" value="ECO:0007669"/>
    <property type="project" value="InterPro"/>
</dbReference>
<feature type="domain" description="NodB homology" evidence="3">
    <location>
        <begin position="37"/>
        <end position="157"/>
    </location>
</feature>
<dbReference type="STRING" id="947013.SAMN04488109_2484"/>
<gene>
    <name evidence="4" type="ORF">SAMN04488109_2484</name>
</gene>
<dbReference type="GO" id="GO:0016810">
    <property type="term" value="F:hydrolase activity, acting on carbon-nitrogen (but not peptide) bonds"/>
    <property type="evidence" value="ECO:0007669"/>
    <property type="project" value="InterPro"/>
</dbReference>
<name>A0A1M5NSN3_9BACT</name>
<keyword evidence="2" id="KW-0732">Signal</keyword>
<dbReference type="CDD" id="cd10918">
    <property type="entry name" value="CE4_NodB_like_5s_6s"/>
    <property type="match status" value="1"/>
</dbReference>
<dbReference type="InterPro" id="IPR002509">
    <property type="entry name" value="NODB_dom"/>
</dbReference>
<evidence type="ECO:0000256" key="2">
    <source>
        <dbReference type="ARBA" id="ARBA00022729"/>
    </source>
</evidence>
<dbReference type="PANTHER" id="PTHR34216:SF3">
    <property type="entry name" value="POLY-BETA-1,6-N-ACETYL-D-GLUCOSAMINE N-DEACETYLASE"/>
    <property type="match status" value="1"/>
</dbReference>
<organism evidence="4 5">
    <name type="scientific">Chryseolinea serpens</name>
    <dbReference type="NCBI Taxonomy" id="947013"/>
    <lineage>
        <taxon>Bacteria</taxon>
        <taxon>Pseudomonadati</taxon>
        <taxon>Bacteroidota</taxon>
        <taxon>Cytophagia</taxon>
        <taxon>Cytophagales</taxon>
        <taxon>Fulvivirgaceae</taxon>
        <taxon>Chryseolinea</taxon>
    </lineage>
</organism>
<dbReference type="Gene3D" id="3.20.20.370">
    <property type="entry name" value="Glycoside hydrolase/deacetylase"/>
    <property type="match status" value="1"/>
</dbReference>
<dbReference type="Proteomes" id="UP000184212">
    <property type="component" value="Unassembled WGS sequence"/>
</dbReference>
<protein>
    <submittedName>
        <fullName evidence="4">Polysaccharide deacetylase</fullName>
    </submittedName>
</protein>
<accession>A0A1M5NSN3</accession>
<sequence>MAQYYRYPTEQEFDALVVWCEKMGYAFVGLEDYLADDNRKKILVTFDDGFKIVKEILHPYMMRRQLPYMLFVLTDPLANPAFTIPTIKTNDTTAMFLSKAEILELKAQGVHIGFHTRNHTKILGSDRLTDESIKDQLTFPKEHDELFSKPLCFAYPYLAPENYGLFDNFMSDVLGYRYFFDTKGFRNSKGNHFFRVSIDIEKNVTRKNWIKFGIKRQWLSSLKQRSG</sequence>
<dbReference type="EMBL" id="FQWQ01000001">
    <property type="protein sequence ID" value="SHG92209.1"/>
    <property type="molecule type" value="Genomic_DNA"/>
</dbReference>
<dbReference type="InterPro" id="IPR051398">
    <property type="entry name" value="Polysacch_Deacetylase"/>
</dbReference>
<evidence type="ECO:0000313" key="5">
    <source>
        <dbReference type="Proteomes" id="UP000184212"/>
    </source>
</evidence>
<dbReference type="GO" id="GO:0005576">
    <property type="term" value="C:extracellular region"/>
    <property type="evidence" value="ECO:0007669"/>
    <property type="project" value="UniProtKB-SubCell"/>
</dbReference>
<keyword evidence="5" id="KW-1185">Reference proteome</keyword>
<reference evidence="4 5" key="1">
    <citation type="submission" date="2016-11" db="EMBL/GenBank/DDBJ databases">
        <authorList>
            <person name="Jaros S."/>
            <person name="Januszkiewicz K."/>
            <person name="Wedrychowicz H."/>
        </authorList>
    </citation>
    <scope>NUCLEOTIDE SEQUENCE [LARGE SCALE GENOMIC DNA]</scope>
    <source>
        <strain evidence="4 5">DSM 24574</strain>
    </source>
</reference>
<evidence type="ECO:0000256" key="1">
    <source>
        <dbReference type="ARBA" id="ARBA00004613"/>
    </source>
</evidence>
<comment type="subcellular location">
    <subcellularLocation>
        <location evidence="1">Secreted</location>
    </subcellularLocation>
</comment>
<dbReference type="PANTHER" id="PTHR34216">
    <property type="match status" value="1"/>
</dbReference>
<dbReference type="AlphaFoldDB" id="A0A1M5NSN3"/>
<dbReference type="InterPro" id="IPR011330">
    <property type="entry name" value="Glyco_hydro/deAcase_b/a-brl"/>
</dbReference>
<evidence type="ECO:0000313" key="4">
    <source>
        <dbReference type="EMBL" id="SHG92209.1"/>
    </source>
</evidence>